<protein>
    <submittedName>
        <fullName evidence="2">DUF4019 domain-containing protein</fullName>
    </submittedName>
</protein>
<dbReference type="KEGG" id="mlir:LPB04_14930"/>
<reference evidence="2 3" key="1">
    <citation type="submission" date="2020-10" db="EMBL/GenBank/DDBJ databases">
        <title>Genome sequencing of Massilia sp. LPB0304.</title>
        <authorList>
            <person name="Kim J."/>
        </authorList>
    </citation>
    <scope>NUCLEOTIDE SEQUENCE [LARGE SCALE GENOMIC DNA]</scope>
    <source>
        <strain evidence="2 3">LPB0304</strain>
    </source>
</reference>
<dbReference type="Pfam" id="PF13211">
    <property type="entry name" value="DUF4019"/>
    <property type="match status" value="1"/>
</dbReference>
<organism evidence="2 3">
    <name type="scientific">Massilia litorea</name>
    <dbReference type="NCBI Taxonomy" id="2769491"/>
    <lineage>
        <taxon>Bacteria</taxon>
        <taxon>Pseudomonadati</taxon>
        <taxon>Pseudomonadota</taxon>
        <taxon>Betaproteobacteria</taxon>
        <taxon>Burkholderiales</taxon>
        <taxon>Oxalobacteraceae</taxon>
        <taxon>Telluria group</taxon>
        <taxon>Massilia</taxon>
    </lineage>
</organism>
<keyword evidence="1" id="KW-0732">Signal</keyword>
<feature type="chain" id="PRO_5032726286" evidence="1">
    <location>
        <begin position="22"/>
        <end position="139"/>
    </location>
</feature>
<accession>A0A7L9U066</accession>
<dbReference type="InterPro" id="IPR025091">
    <property type="entry name" value="DUF4019"/>
</dbReference>
<dbReference type="RefSeq" id="WP_193685323.1">
    <property type="nucleotide sequence ID" value="NZ_CP062941.1"/>
</dbReference>
<gene>
    <name evidence="2" type="ORF">LPB04_14930</name>
</gene>
<name>A0A7L9U066_9BURK</name>
<feature type="signal peptide" evidence="1">
    <location>
        <begin position="1"/>
        <end position="21"/>
    </location>
</feature>
<dbReference type="EMBL" id="CP062941">
    <property type="protein sequence ID" value="QOL48277.1"/>
    <property type="molecule type" value="Genomic_DNA"/>
</dbReference>
<dbReference type="Proteomes" id="UP000593875">
    <property type="component" value="Chromosome"/>
</dbReference>
<dbReference type="AlphaFoldDB" id="A0A7L9U066"/>
<evidence type="ECO:0000313" key="3">
    <source>
        <dbReference type="Proteomes" id="UP000593875"/>
    </source>
</evidence>
<proteinExistence type="predicted"/>
<keyword evidence="3" id="KW-1185">Reference proteome</keyword>
<sequence>MKALAAFVLAAASFAAPTIHAQETASVAAATDAATQWLALMDAGKIPESWDAMAPAMQQAVTRDTWARVGSEARAPFGAVKTRTLGSAGYTRTLPNAPAGEYVVIQYNTDFARRAGAVETVVPMRQPDGSWKVSGYFIR</sequence>
<evidence type="ECO:0000313" key="2">
    <source>
        <dbReference type="EMBL" id="QOL48277.1"/>
    </source>
</evidence>
<evidence type="ECO:0000256" key="1">
    <source>
        <dbReference type="SAM" id="SignalP"/>
    </source>
</evidence>